<dbReference type="RefSeq" id="WP_158255235.1">
    <property type="nucleotide sequence ID" value="NZ_FYDG01000003.1"/>
</dbReference>
<accession>A0A212R8X4</accession>
<dbReference type="EMBL" id="FYDG01000003">
    <property type="protein sequence ID" value="SNB68686.1"/>
    <property type="molecule type" value="Genomic_DNA"/>
</dbReference>
<name>A0A212R8X4_RHOAC</name>
<organism evidence="2 3">
    <name type="scientific">Rhodoblastus acidophilus</name>
    <name type="common">Rhodopseudomonas acidophila</name>
    <dbReference type="NCBI Taxonomy" id="1074"/>
    <lineage>
        <taxon>Bacteria</taxon>
        <taxon>Pseudomonadati</taxon>
        <taxon>Pseudomonadota</taxon>
        <taxon>Alphaproteobacteria</taxon>
        <taxon>Hyphomicrobiales</taxon>
        <taxon>Rhodoblastaceae</taxon>
        <taxon>Rhodoblastus</taxon>
    </lineage>
</organism>
<evidence type="ECO:0000313" key="3">
    <source>
        <dbReference type="Proteomes" id="UP000198418"/>
    </source>
</evidence>
<keyword evidence="1" id="KW-0812">Transmembrane</keyword>
<evidence type="ECO:0000313" key="2">
    <source>
        <dbReference type="EMBL" id="SNB68686.1"/>
    </source>
</evidence>
<feature type="transmembrane region" description="Helical" evidence="1">
    <location>
        <begin position="12"/>
        <end position="37"/>
    </location>
</feature>
<sequence length="45" mass="4832">MNFAFSIPQRAVKIATSGYVLSALPLLLLVIAFAPVLRSGLLVME</sequence>
<proteinExistence type="predicted"/>
<reference evidence="3" key="1">
    <citation type="submission" date="2017-06" db="EMBL/GenBank/DDBJ databases">
        <authorList>
            <person name="Varghese N."/>
            <person name="Submissions S."/>
        </authorList>
    </citation>
    <scope>NUCLEOTIDE SEQUENCE [LARGE SCALE GENOMIC DNA]</scope>
    <source>
        <strain evidence="3">DSM 137</strain>
    </source>
</reference>
<keyword evidence="1" id="KW-1133">Transmembrane helix</keyword>
<keyword evidence="1" id="KW-0472">Membrane</keyword>
<protein>
    <submittedName>
        <fullName evidence="2">Uncharacterized protein</fullName>
    </submittedName>
</protein>
<keyword evidence="3" id="KW-1185">Reference proteome</keyword>
<dbReference type="AlphaFoldDB" id="A0A212R8X4"/>
<gene>
    <name evidence="2" type="ORF">SAMN06265338_103100</name>
</gene>
<evidence type="ECO:0000256" key="1">
    <source>
        <dbReference type="SAM" id="Phobius"/>
    </source>
</evidence>
<dbReference type="Proteomes" id="UP000198418">
    <property type="component" value="Unassembled WGS sequence"/>
</dbReference>